<dbReference type="AlphaFoldDB" id="A0A388LAZ2"/>
<dbReference type="InterPro" id="IPR045032">
    <property type="entry name" value="PEL"/>
</dbReference>
<evidence type="ECO:0000256" key="2">
    <source>
        <dbReference type="SAM" id="SignalP"/>
    </source>
</evidence>
<proteinExistence type="predicted"/>
<name>A0A388LAZ2_CHABU</name>
<gene>
    <name evidence="4" type="ORF">CBR_g29510</name>
</gene>
<dbReference type="InterPro" id="IPR012334">
    <property type="entry name" value="Pectin_lyas_fold"/>
</dbReference>
<dbReference type="SUPFAM" id="SSF51126">
    <property type="entry name" value="Pectin lyase-like"/>
    <property type="match status" value="1"/>
</dbReference>
<dbReference type="Gramene" id="GBG79362">
    <property type="protein sequence ID" value="GBG79362"/>
    <property type="gene ID" value="CBR_g29510"/>
</dbReference>
<evidence type="ECO:0000256" key="1">
    <source>
        <dbReference type="ARBA" id="ARBA00023239"/>
    </source>
</evidence>
<accession>A0A388LAZ2</accession>
<dbReference type="InterPro" id="IPR011050">
    <property type="entry name" value="Pectin_lyase_fold/virulence"/>
</dbReference>
<dbReference type="GO" id="GO:0030570">
    <property type="term" value="F:pectate lyase activity"/>
    <property type="evidence" value="ECO:0007669"/>
    <property type="project" value="InterPro"/>
</dbReference>
<comment type="caution">
    <text evidence="4">The sequence shown here is derived from an EMBL/GenBank/DDBJ whole genome shotgun (WGS) entry which is preliminary data.</text>
</comment>
<keyword evidence="1" id="KW-0456">Lyase</keyword>
<dbReference type="PANTHER" id="PTHR31683">
    <property type="entry name" value="PECTATE LYASE 18-RELATED"/>
    <property type="match status" value="1"/>
</dbReference>
<dbReference type="InterPro" id="IPR002022">
    <property type="entry name" value="Pec_lyase"/>
</dbReference>
<dbReference type="Pfam" id="PF00544">
    <property type="entry name" value="Pectate_lyase_4"/>
    <property type="match status" value="1"/>
</dbReference>
<dbReference type="OrthoDB" id="1637350at2759"/>
<feature type="signal peptide" evidence="2">
    <location>
        <begin position="1"/>
        <end position="27"/>
    </location>
</feature>
<keyword evidence="2" id="KW-0732">Signal</keyword>
<dbReference type="PANTHER" id="PTHR31683:SF18">
    <property type="entry name" value="PECTATE LYASE 21-RELATED"/>
    <property type="match status" value="1"/>
</dbReference>
<organism evidence="4 5">
    <name type="scientific">Chara braunii</name>
    <name type="common">Braun's stonewort</name>
    <dbReference type="NCBI Taxonomy" id="69332"/>
    <lineage>
        <taxon>Eukaryota</taxon>
        <taxon>Viridiplantae</taxon>
        <taxon>Streptophyta</taxon>
        <taxon>Charophyceae</taxon>
        <taxon>Charales</taxon>
        <taxon>Characeae</taxon>
        <taxon>Chara</taxon>
    </lineage>
</organism>
<protein>
    <recommendedName>
        <fullName evidence="3">Pectate lyase domain-containing protein</fullName>
    </recommendedName>
</protein>
<dbReference type="Gene3D" id="2.160.20.10">
    <property type="entry name" value="Single-stranded right-handed beta-helix, Pectin lyase-like"/>
    <property type="match status" value="1"/>
</dbReference>
<evidence type="ECO:0000259" key="3">
    <source>
        <dbReference type="SMART" id="SM00656"/>
    </source>
</evidence>
<dbReference type="EMBL" id="BFEA01000317">
    <property type="protein sequence ID" value="GBG79362.1"/>
    <property type="molecule type" value="Genomic_DNA"/>
</dbReference>
<evidence type="ECO:0000313" key="5">
    <source>
        <dbReference type="Proteomes" id="UP000265515"/>
    </source>
</evidence>
<dbReference type="SMART" id="SM00656">
    <property type="entry name" value="Amb_all"/>
    <property type="match status" value="1"/>
</dbReference>
<dbReference type="Proteomes" id="UP000265515">
    <property type="component" value="Unassembled WGS sequence"/>
</dbReference>
<sequence length="378" mass="40712">MESGTRCTRWCGLSLAVLLLFLSSLVGLPTATTAAADRSSAYGSENAIRKLLKGKHHQAATADLAGAPGDVAHRELDESLTLALAKAGQQYVSDSGGYFGFGEATTGGAGGDVVFVTNFADSGISTLRYWCGLPGKRIIKFDQDCTITLKSRVECTNDKTVDGSGYKVRITGWGLSANRVSNVVFKNLCIAKTKLDGVTIRLSSRIVVQGCTISGVGDGGTDVITHSSEISILNNHYTHMWKTILLGNSDKDTGDTVMSVTVAFNFFDGCISRLPRARFGRVHVCANSYLNWGTYAIGASEKAHLLVENCFFHPAKNKYVNNLHEGLNDGTVIEYRSNTMNDAKLLLTHLGKVDMPYTCPVKDESTIRSQAGVPYECI</sequence>
<reference evidence="4 5" key="1">
    <citation type="journal article" date="2018" name="Cell">
        <title>The Chara Genome: Secondary Complexity and Implications for Plant Terrestrialization.</title>
        <authorList>
            <person name="Nishiyama T."/>
            <person name="Sakayama H."/>
            <person name="Vries J.D."/>
            <person name="Buschmann H."/>
            <person name="Saint-Marcoux D."/>
            <person name="Ullrich K.K."/>
            <person name="Haas F.B."/>
            <person name="Vanderstraeten L."/>
            <person name="Becker D."/>
            <person name="Lang D."/>
            <person name="Vosolsobe S."/>
            <person name="Rombauts S."/>
            <person name="Wilhelmsson P.K.I."/>
            <person name="Janitza P."/>
            <person name="Kern R."/>
            <person name="Heyl A."/>
            <person name="Rumpler F."/>
            <person name="Villalobos L.I.A.C."/>
            <person name="Clay J.M."/>
            <person name="Skokan R."/>
            <person name="Toyoda A."/>
            <person name="Suzuki Y."/>
            <person name="Kagoshima H."/>
            <person name="Schijlen E."/>
            <person name="Tajeshwar N."/>
            <person name="Catarino B."/>
            <person name="Hetherington A.J."/>
            <person name="Saltykova A."/>
            <person name="Bonnot C."/>
            <person name="Breuninger H."/>
            <person name="Symeonidi A."/>
            <person name="Radhakrishnan G.V."/>
            <person name="Van Nieuwerburgh F."/>
            <person name="Deforce D."/>
            <person name="Chang C."/>
            <person name="Karol K.G."/>
            <person name="Hedrich R."/>
            <person name="Ulvskov P."/>
            <person name="Glockner G."/>
            <person name="Delwiche C.F."/>
            <person name="Petrasek J."/>
            <person name="Van de Peer Y."/>
            <person name="Friml J."/>
            <person name="Beilby M."/>
            <person name="Dolan L."/>
            <person name="Kohara Y."/>
            <person name="Sugano S."/>
            <person name="Fujiyama A."/>
            <person name="Delaux P.-M."/>
            <person name="Quint M."/>
            <person name="TheiBen G."/>
            <person name="Hagemann M."/>
            <person name="Harholt J."/>
            <person name="Dunand C."/>
            <person name="Zachgo S."/>
            <person name="Langdale J."/>
            <person name="Maumus F."/>
            <person name="Straeten D.V.D."/>
            <person name="Gould S.B."/>
            <person name="Rensing S.A."/>
        </authorList>
    </citation>
    <scope>NUCLEOTIDE SEQUENCE [LARGE SCALE GENOMIC DNA]</scope>
    <source>
        <strain evidence="4 5">S276</strain>
    </source>
</reference>
<feature type="domain" description="Pectate lyase" evidence="3">
    <location>
        <begin position="144"/>
        <end position="318"/>
    </location>
</feature>
<evidence type="ECO:0000313" key="4">
    <source>
        <dbReference type="EMBL" id="GBG79362.1"/>
    </source>
</evidence>
<keyword evidence="5" id="KW-1185">Reference proteome</keyword>
<feature type="chain" id="PRO_5017374769" description="Pectate lyase domain-containing protein" evidence="2">
    <location>
        <begin position="28"/>
        <end position="378"/>
    </location>
</feature>